<dbReference type="PANTHER" id="PTHR30290:SF9">
    <property type="entry name" value="OLIGOPEPTIDE-BINDING PROTEIN APPA"/>
    <property type="match status" value="1"/>
</dbReference>
<keyword evidence="2" id="KW-0813">Transport</keyword>
<dbReference type="InterPro" id="IPR030678">
    <property type="entry name" value="Peptide/Ni-bd"/>
</dbReference>
<dbReference type="InterPro" id="IPR039424">
    <property type="entry name" value="SBP_5"/>
</dbReference>
<comment type="similarity">
    <text evidence="1">Belongs to the bacterial solute-binding protein 5 family.</text>
</comment>
<evidence type="ECO:0000313" key="7">
    <source>
        <dbReference type="Proteomes" id="UP000249091"/>
    </source>
</evidence>
<dbReference type="GO" id="GO:0015833">
    <property type="term" value="P:peptide transport"/>
    <property type="evidence" value="ECO:0007669"/>
    <property type="project" value="TreeGrafter"/>
</dbReference>
<dbReference type="RefSeq" id="WP_143152175.1">
    <property type="nucleotide sequence ID" value="NZ_JAFBBL010000001.1"/>
</dbReference>
<sequence>MTVRSRTMPRALLMAVASVVVAAGCGGGGGSGNEGAGSTTPVRGGELVMAVNVEGQTMDPVWCATHAFDRCLPVFGTLLRFDTEDEEFVPAMASSFESEDGITWTLKLREGVQFSDGTPFDADAVVFNWDRVKDPANLSPSARIAAPLTWRVIDPLTVELVSAEPNFQLPWALAQGLGMIGSPTAIAQLGADFGNAPVGAGPFLLDAWTRNSEARFSANPDYWDEGAPYLDTFVLKVIGQDDQRLNALRTGEIDINWSLLSKDARTVEAEGFTVHALPLVGGTGLNLNFEDPDLKDPQLRLAVLKTFDSAQINSAVYPGDEPVDAFLFPDSEYRDDTLGTFPEKNLPEAQALLDEYLAKTGKSDLTLRLSTFAGLPALEQVAQLIQSQVQQLDGVRVEIESMDYATLQGVLRSGKFQMGIAATLSQHMDAIYDTFHSDGTNNITGYSNPKVDEALEVSRASKDPEVVAEAYKVINGEISNDAPLRNWRYQTGYIFTPGYVKGLVLTGTLSGAGVYLDRAWVDK</sequence>
<feature type="domain" description="Solute-binding protein family 5" evidence="5">
    <location>
        <begin position="87"/>
        <end position="433"/>
    </location>
</feature>
<dbReference type="EMBL" id="LS483468">
    <property type="protein sequence ID" value="SQI29322.1"/>
    <property type="molecule type" value="Genomic_DNA"/>
</dbReference>
<evidence type="ECO:0000259" key="5">
    <source>
        <dbReference type="Pfam" id="PF00496"/>
    </source>
</evidence>
<dbReference type="PANTHER" id="PTHR30290">
    <property type="entry name" value="PERIPLASMIC BINDING COMPONENT OF ABC TRANSPORTER"/>
    <property type="match status" value="1"/>
</dbReference>
<evidence type="ECO:0000256" key="1">
    <source>
        <dbReference type="ARBA" id="ARBA00005695"/>
    </source>
</evidence>
<evidence type="ECO:0000256" key="4">
    <source>
        <dbReference type="SAM" id="SignalP"/>
    </source>
</evidence>
<dbReference type="KEGG" id="rcr:NCTC10994_00934"/>
<feature type="chain" id="PRO_5016063096" evidence="4">
    <location>
        <begin position="23"/>
        <end position="523"/>
    </location>
</feature>
<dbReference type="GO" id="GO:0043190">
    <property type="term" value="C:ATP-binding cassette (ABC) transporter complex"/>
    <property type="evidence" value="ECO:0007669"/>
    <property type="project" value="InterPro"/>
</dbReference>
<dbReference type="Pfam" id="PF00496">
    <property type="entry name" value="SBP_bac_5"/>
    <property type="match status" value="1"/>
</dbReference>
<dbReference type="CDD" id="cd00995">
    <property type="entry name" value="PBP2_NikA_DppA_OppA_like"/>
    <property type="match status" value="1"/>
</dbReference>
<dbReference type="Gene3D" id="3.40.190.10">
    <property type="entry name" value="Periplasmic binding protein-like II"/>
    <property type="match status" value="1"/>
</dbReference>
<dbReference type="Gene3D" id="3.10.105.10">
    <property type="entry name" value="Dipeptide-binding Protein, Domain 3"/>
    <property type="match status" value="1"/>
</dbReference>
<dbReference type="STRING" id="1219011.GCA_001895045_00652"/>
<dbReference type="InterPro" id="IPR000914">
    <property type="entry name" value="SBP_5_dom"/>
</dbReference>
<keyword evidence="3 4" id="KW-0732">Signal</keyword>
<reference evidence="6 7" key="1">
    <citation type="submission" date="2018-06" db="EMBL/GenBank/DDBJ databases">
        <authorList>
            <consortium name="Pathogen Informatics"/>
            <person name="Doyle S."/>
        </authorList>
    </citation>
    <scope>NUCLEOTIDE SEQUENCE [LARGE SCALE GENOMIC DNA]</scope>
    <source>
        <strain evidence="6 7">NCTC10994</strain>
    </source>
</reference>
<dbReference type="Proteomes" id="UP000249091">
    <property type="component" value="Chromosome 1"/>
</dbReference>
<dbReference type="GO" id="GO:0042597">
    <property type="term" value="C:periplasmic space"/>
    <property type="evidence" value="ECO:0007669"/>
    <property type="project" value="UniProtKB-ARBA"/>
</dbReference>
<evidence type="ECO:0000256" key="2">
    <source>
        <dbReference type="ARBA" id="ARBA00022448"/>
    </source>
</evidence>
<name>A0A2X4U4S7_9NOCA</name>
<evidence type="ECO:0000313" key="6">
    <source>
        <dbReference type="EMBL" id="SQI29322.1"/>
    </source>
</evidence>
<protein>
    <submittedName>
        <fullName evidence="6">Peptide ABC transporter substrate-binding component</fullName>
    </submittedName>
</protein>
<dbReference type="AlphaFoldDB" id="A0A2X4U4S7"/>
<dbReference type="PROSITE" id="PS51257">
    <property type="entry name" value="PROKAR_LIPOPROTEIN"/>
    <property type="match status" value="1"/>
</dbReference>
<gene>
    <name evidence="6" type="primary">gsiB_3</name>
    <name evidence="6" type="ORF">NCTC10994_00934</name>
</gene>
<feature type="signal peptide" evidence="4">
    <location>
        <begin position="1"/>
        <end position="22"/>
    </location>
</feature>
<keyword evidence="7" id="KW-1185">Reference proteome</keyword>
<organism evidence="6 7">
    <name type="scientific">Rhodococcus coprophilus</name>
    <dbReference type="NCBI Taxonomy" id="38310"/>
    <lineage>
        <taxon>Bacteria</taxon>
        <taxon>Bacillati</taxon>
        <taxon>Actinomycetota</taxon>
        <taxon>Actinomycetes</taxon>
        <taxon>Mycobacteriales</taxon>
        <taxon>Nocardiaceae</taxon>
        <taxon>Rhodococcus</taxon>
    </lineage>
</organism>
<dbReference type="SUPFAM" id="SSF53850">
    <property type="entry name" value="Periplasmic binding protein-like II"/>
    <property type="match status" value="1"/>
</dbReference>
<dbReference type="GO" id="GO:1904680">
    <property type="term" value="F:peptide transmembrane transporter activity"/>
    <property type="evidence" value="ECO:0007669"/>
    <property type="project" value="TreeGrafter"/>
</dbReference>
<dbReference type="PIRSF" id="PIRSF002741">
    <property type="entry name" value="MppA"/>
    <property type="match status" value="1"/>
</dbReference>
<proteinExistence type="inferred from homology"/>
<evidence type="ECO:0000256" key="3">
    <source>
        <dbReference type="ARBA" id="ARBA00022729"/>
    </source>
</evidence>
<accession>A0A2X4U4S7</accession>